<dbReference type="Proteomes" id="UP001295420">
    <property type="component" value="Unassembled WGS sequence"/>
</dbReference>
<dbReference type="EMBL" id="CAKMTQ010000015">
    <property type="protein sequence ID" value="CAH1528868.1"/>
    <property type="molecule type" value="Genomic_DNA"/>
</dbReference>
<name>A0AAU9Q531_9VIBR</name>
<proteinExistence type="predicted"/>
<organism evidence="1 2">
    <name type="scientific">Vibrio owensii</name>
    <dbReference type="NCBI Taxonomy" id="696485"/>
    <lineage>
        <taxon>Bacteria</taxon>
        <taxon>Pseudomonadati</taxon>
        <taxon>Pseudomonadota</taxon>
        <taxon>Gammaproteobacteria</taxon>
        <taxon>Vibrionales</taxon>
        <taxon>Vibrionaceae</taxon>
        <taxon>Vibrio</taxon>
    </lineage>
</organism>
<evidence type="ECO:0000313" key="2">
    <source>
        <dbReference type="Proteomes" id="UP001295420"/>
    </source>
</evidence>
<comment type="caution">
    <text evidence="1">The sequence shown here is derived from an EMBL/GenBank/DDBJ whole genome shotgun (WGS) entry which is preliminary data.</text>
</comment>
<evidence type="ECO:0000313" key="1">
    <source>
        <dbReference type="EMBL" id="CAH1528868.1"/>
    </source>
</evidence>
<protein>
    <submittedName>
        <fullName evidence="1">Uncharacterized protein</fullName>
    </submittedName>
</protein>
<reference evidence="1" key="1">
    <citation type="submission" date="2022-01" db="EMBL/GenBank/DDBJ databases">
        <authorList>
            <person name="Lagorce A."/>
        </authorList>
    </citation>
    <scope>NUCLEOTIDE SEQUENCE</scope>
    <source>
        <strain evidence="1">Th15_F1_D04</strain>
    </source>
</reference>
<sequence>MFMGNVEDAASGILYYIESQQPEFKHLIPEDMTKDSV</sequence>
<dbReference type="AlphaFoldDB" id="A0AAU9Q531"/>
<accession>A0AAU9Q531</accession>
<gene>
    <name evidence="1" type="ORF">THF1D04_220062</name>
</gene>